<reference evidence="1" key="2">
    <citation type="submission" date="2021-08" db="EMBL/GenBank/DDBJ databases">
        <authorList>
            <person name="Tani A."/>
            <person name="Ola A."/>
            <person name="Ogura Y."/>
            <person name="Katsura K."/>
            <person name="Hayashi T."/>
        </authorList>
    </citation>
    <scope>NUCLEOTIDE SEQUENCE</scope>
    <source>
        <strain evidence="1">DSM 14458</strain>
    </source>
</reference>
<dbReference type="Proteomes" id="UP001055093">
    <property type="component" value="Unassembled WGS sequence"/>
</dbReference>
<protein>
    <submittedName>
        <fullName evidence="1">Uncharacterized protein</fullName>
    </submittedName>
</protein>
<name>A0ABQ4V3E5_9HYPH</name>
<keyword evidence="2" id="KW-1185">Reference proteome</keyword>
<proteinExistence type="predicted"/>
<evidence type="ECO:0000313" key="2">
    <source>
        <dbReference type="Proteomes" id="UP001055093"/>
    </source>
</evidence>
<evidence type="ECO:0000313" key="1">
    <source>
        <dbReference type="EMBL" id="GJE78084.1"/>
    </source>
</evidence>
<reference evidence="1" key="1">
    <citation type="journal article" date="2021" name="Front. Microbiol.">
        <title>Comprehensive Comparative Genomics and Phenotyping of Methylobacterium Species.</title>
        <authorList>
            <person name="Alessa O."/>
            <person name="Ogura Y."/>
            <person name="Fujitani Y."/>
            <person name="Takami H."/>
            <person name="Hayashi T."/>
            <person name="Sahin N."/>
            <person name="Tani A."/>
        </authorList>
    </citation>
    <scope>NUCLEOTIDE SEQUENCE</scope>
    <source>
        <strain evidence="1">DSM 14458</strain>
    </source>
</reference>
<dbReference type="EMBL" id="BPRE01000020">
    <property type="protein sequence ID" value="GJE78084.1"/>
    <property type="molecule type" value="Genomic_DNA"/>
</dbReference>
<comment type="caution">
    <text evidence="1">The sequence shown here is derived from an EMBL/GenBank/DDBJ whole genome shotgun (WGS) entry which is preliminary data.</text>
</comment>
<accession>A0ABQ4V3E5</accession>
<organism evidence="1 2">
    <name type="scientific">Methylorubrum suomiense</name>
    <dbReference type="NCBI Taxonomy" id="144191"/>
    <lineage>
        <taxon>Bacteria</taxon>
        <taxon>Pseudomonadati</taxon>
        <taxon>Pseudomonadota</taxon>
        <taxon>Alphaproteobacteria</taxon>
        <taxon>Hyphomicrobiales</taxon>
        <taxon>Methylobacteriaceae</taxon>
        <taxon>Methylorubrum</taxon>
    </lineage>
</organism>
<gene>
    <name evidence="1" type="ORF">BGCPKDLD_4695</name>
</gene>
<sequence>MSADVSLNFRVGPAKSSTSAADPRFVAAKAVELLRQAAEAKGADRVVEAIVANQNQIVADVAADASKFAASAARIFTRIKSPPTGRISISLDDITRGAGVSSTDSMSKRLKGKSTVEWVALTQKTIANKRRRARRRGSRSTGDVTTFFVDSGDLRQLLLTYLGPAVALLLDPKISVRRGPRKVTATISVMAQASGREKAGVTGASFPGAASPGAVAREESLFVRYLKRAGARDDPRHPLAYKLENPAGQHRPFLQNTLVFWLSTRLPVVLEKSLRMALAKRTRKGK</sequence>
<dbReference type="RefSeq" id="WP_238308667.1">
    <property type="nucleotide sequence ID" value="NZ_BPRE01000020.1"/>
</dbReference>